<keyword evidence="3" id="KW-1185">Reference proteome</keyword>
<accession>A0ABN2DPN0</accession>
<dbReference type="Proteomes" id="UP001500393">
    <property type="component" value="Unassembled WGS sequence"/>
</dbReference>
<dbReference type="EMBL" id="BAAAOS010000020">
    <property type="protein sequence ID" value="GAA1580389.1"/>
    <property type="molecule type" value="Genomic_DNA"/>
</dbReference>
<name>A0ABN2DPN0_9ACTN</name>
<organism evidence="2 3">
    <name type="scientific">Kribbella sancticallisti</name>
    <dbReference type="NCBI Taxonomy" id="460087"/>
    <lineage>
        <taxon>Bacteria</taxon>
        <taxon>Bacillati</taxon>
        <taxon>Actinomycetota</taxon>
        <taxon>Actinomycetes</taxon>
        <taxon>Propionibacteriales</taxon>
        <taxon>Kribbellaceae</taxon>
        <taxon>Kribbella</taxon>
    </lineage>
</organism>
<sequence>MHGRAGILHDSFELITSASRAATQSIDHLHIHLPQSSDDGLMTPWGTIQSDDPTGPRWCTAAQSDDQTVDDRVGDQVR</sequence>
<protein>
    <submittedName>
        <fullName evidence="2">Uncharacterized protein</fullName>
    </submittedName>
</protein>
<gene>
    <name evidence="2" type="ORF">GCM10009789_37780</name>
</gene>
<evidence type="ECO:0000313" key="3">
    <source>
        <dbReference type="Proteomes" id="UP001500393"/>
    </source>
</evidence>
<comment type="caution">
    <text evidence="2">The sequence shown here is derived from an EMBL/GenBank/DDBJ whole genome shotgun (WGS) entry which is preliminary data.</text>
</comment>
<feature type="compositionally biased region" description="Basic and acidic residues" evidence="1">
    <location>
        <begin position="69"/>
        <end position="78"/>
    </location>
</feature>
<proteinExistence type="predicted"/>
<reference evidence="2 3" key="1">
    <citation type="journal article" date="2019" name="Int. J. Syst. Evol. Microbiol.">
        <title>The Global Catalogue of Microorganisms (GCM) 10K type strain sequencing project: providing services to taxonomists for standard genome sequencing and annotation.</title>
        <authorList>
            <consortium name="The Broad Institute Genomics Platform"/>
            <consortium name="The Broad Institute Genome Sequencing Center for Infectious Disease"/>
            <person name="Wu L."/>
            <person name="Ma J."/>
        </authorList>
    </citation>
    <scope>NUCLEOTIDE SEQUENCE [LARGE SCALE GENOMIC DNA]</scope>
    <source>
        <strain evidence="2 3">JCM 14969</strain>
    </source>
</reference>
<evidence type="ECO:0000256" key="1">
    <source>
        <dbReference type="SAM" id="MobiDB-lite"/>
    </source>
</evidence>
<feature type="region of interest" description="Disordered" evidence="1">
    <location>
        <begin position="35"/>
        <end position="78"/>
    </location>
</feature>
<evidence type="ECO:0000313" key="2">
    <source>
        <dbReference type="EMBL" id="GAA1580389.1"/>
    </source>
</evidence>